<feature type="chain" id="PRO_5021931419" evidence="1">
    <location>
        <begin position="29"/>
        <end position="405"/>
    </location>
</feature>
<organism evidence="2 3">
    <name type="scientific">Skermanella aerolata</name>
    <dbReference type="NCBI Taxonomy" id="393310"/>
    <lineage>
        <taxon>Bacteria</taxon>
        <taxon>Pseudomonadati</taxon>
        <taxon>Pseudomonadota</taxon>
        <taxon>Alphaproteobacteria</taxon>
        <taxon>Rhodospirillales</taxon>
        <taxon>Azospirillaceae</taxon>
        <taxon>Skermanella</taxon>
    </lineage>
</organism>
<dbReference type="AlphaFoldDB" id="A0A512DI52"/>
<dbReference type="InterPro" id="IPR006059">
    <property type="entry name" value="SBP"/>
</dbReference>
<evidence type="ECO:0000256" key="1">
    <source>
        <dbReference type="SAM" id="SignalP"/>
    </source>
</evidence>
<dbReference type="Proteomes" id="UP000321523">
    <property type="component" value="Unassembled WGS sequence"/>
</dbReference>
<feature type="signal peptide" evidence="1">
    <location>
        <begin position="1"/>
        <end position="28"/>
    </location>
</feature>
<reference evidence="2 3" key="1">
    <citation type="submission" date="2019-07" db="EMBL/GenBank/DDBJ databases">
        <title>Whole genome shotgun sequence of Skermanella aerolata NBRC 106429.</title>
        <authorList>
            <person name="Hosoyama A."/>
            <person name="Uohara A."/>
            <person name="Ohji S."/>
            <person name="Ichikawa N."/>
        </authorList>
    </citation>
    <scope>NUCLEOTIDE SEQUENCE [LARGE SCALE GENOMIC DNA]</scope>
    <source>
        <strain evidence="2 3">NBRC 106429</strain>
    </source>
</reference>
<name>A0A512DI52_9PROT</name>
<sequence>MKKMRLTTRLTTLVAATAFLGFTPPATAAGWDDTVAAARGKVVYWNAWAGDPRINDYIGWVGGQVRDRYGIDLRHVKVTDTADVVSRVLAEKAAGKDQGGSVDLVWVNGENFAAMKENRLLYGPFVDRLPNAALIDTKGKPTTTVDFTIPTDGLESPWGMAQFVFTYDTEQVAKPPRSAAALLEWTKANPGRFTYPSPPDFTGSTFLKQMLVEVTPDPARLRDAADDADFDKVTAPLWSYLDQLHPNLARSGRNFPATGPALKQMLADGEVAIGMSFHPGEASRDIATGLLPPSIRTFVLERGTIGNTHFVAIPYNANAPGAAMVVADFLLSPDAQLHKQDPGVWGDFTVLDLDKLTAADRARFDELPLGEATLSHEELGVPLPEPHPSWMVRIEQQWLKRYGAG</sequence>
<dbReference type="NCBIfam" id="NF008633">
    <property type="entry name" value="PRK11622.1"/>
    <property type="match status" value="1"/>
</dbReference>
<dbReference type="SUPFAM" id="SSF53850">
    <property type="entry name" value="Periplasmic binding protein-like II"/>
    <property type="match status" value="1"/>
</dbReference>
<dbReference type="Gene3D" id="3.40.190.10">
    <property type="entry name" value="Periplasmic binding protein-like II"/>
    <property type="match status" value="2"/>
</dbReference>
<dbReference type="PIRSF" id="PIRSF029172">
    <property type="entry name" value="UCP029172_ABC_sbc_YnjB"/>
    <property type="match status" value="1"/>
</dbReference>
<dbReference type="InterPro" id="IPR027020">
    <property type="entry name" value="YnjB"/>
</dbReference>
<dbReference type="PANTHER" id="PTHR42779">
    <property type="entry name" value="PROTEIN YNJB"/>
    <property type="match status" value="1"/>
</dbReference>
<protein>
    <submittedName>
        <fullName evidence="2">ABC transporter substrate-binding protein</fullName>
    </submittedName>
</protein>
<accession>A0A512DI52</accession>
<keyword evidence="3" id="KW-1185">Reference proteome</keyword>
<evidence type="ECO:0000313" key="2">
    <source>
        <dbReference type="EMBL" id="GEO36125.1"/>
    </source>
</evidence>
<dbReference type="Pfam" id="PF13416">
    <property type="entry name" value="SBP_bac_8"/>
    <property type="match status" value="1"/>
</dbReference>
<comment type="caution">
    <text evidence="2">The sequence shown here is derived from an EMBL/GenBank/DDBJ whole genome shotgun (WGS) entry which is preliminary data.</text>
</comment>
<proteinExistence type="predicted"/>
<gene>
    <name evidence="2" type="ORF">SAE02_02730</name>
</gene>
<evidence type="ECO:0000313" key="3">
    <source>
        <dbReference type="Proteomes" id="UP000321523"/>
    </source>
</evidence>
<keyword evidence="1" id="KW-0732">Signal</keyword>
<dbReference type="PANTHER" id="PTHR42779:SF1">
    <property type="entry name" value="PROTEIN YNJB"/>
    <property type="match status" value="1"/>
</dbReference>
<dbReference type="EMBL" id="BJYZ01000002">
    <property type="protein sequence ID" value="GEO36125.1"/>
    <property type="molecule type" value="Genomic_DNA"/>
</dbReference>